<proteinExistence type="predicted"/>
<protein>
    <submittedName>
        <fullName evidence="1">Uncharacterized protein</fullName>
    </submittedName>
</protein>
<dbReference type="Proteomes" id="UP000637695">
    <property type="component" value="Unassembled WGS sequence"/>
</dbReference>
<gene>
    <name evidence="1" type="ORF">GCM10010885_13310</name>
</gene>
<evidence type="ECO:0000313" key="2">
    <source>
        <dbReference type="Proteomes" id="UP000637695"/>
    </source>
</evidence>
<name>A0A917NJP4_9BACL</name>
<accession>A0A917NJP4</accession>
<organism evidence="1 2">
    <name type="scientific">Alicyclobacillus cellulosilyticus</name>
    <dbReference type="NCBI Taxonomy" id="1003997"/>
    <lineage>
        <taxon>Bacteria</taxon>
        <taxon>Bacillati</taxon>
        <taxon>Bacillota</taxon>
        <taxon>Bacilli</taxon>
        <taxon>Bacillales</taxon>
        <taxon>Alicyclobacillaceae</taxon>
        <taxon>Alicyclobacillus</taxon>
    </lineage>
</organism>
<dbReference type="AlphaFoldDB" id="A0A917NJP4"/>
<reference evidence="1" key="2">
    <citation type="submission" date="2020-09" db="EMBL/GenBank/DDBJ databases">
        <authorList>
            <person name="Sun Q."/>
            <person name="Ohkuma M."/>
        </authorList>
    </citation>
    <scope>NUCLEOTIDE SEQUENCE</scope>
    <source>
        <strain evidence="1">JCM 18487</strain>
    </source>
</reference>
<reference evidence="1" key="1">
    <citation type="journal article" date="2014" name="Int. J. Syst. Evol. Microbiol.">
        <title>Complete genome sequence of Corynebacterium casei LMG S-19264T (=DSM 44701T), isolated from a smear-ripened cheese.</title>
        <authorList>
            <consortium name="US DOE Joint Genome Institute (JGI-PGF)"/>
            <person name="Walter F."/>
            <person name="Albersmeier A."/>
            <person name="Kalinowski J."/>
            <person name="Ruckert C."/>
        </authorList>
    </citation>
    <scope>NUCLEOTIDE SEQUENCE</scope>
    <source>
        <strain evidence="1">JCM 18487</strain>
    </source>
</reference>
<evidence type="ECO:0000313" key="1">
    <source>
        <dbReference type="EMBL" id="GGJ05505.1"/>
    </source>
</evidence>
<dbReference type="EMBL" id="BMOY01000017">
    <property type="protein sequence ID" value="GGJ05505.1"/>
    <property type="molecule type" value="Genomic_DNA"/>
</dbReference>
<comment type="caution">
    <text evidence="1">The sequence shown here is derived from an EMBL/GenBank/DDBJ whole genome shotgun (WGS) entry which is preliminary data.</text>
</comment>
<sequence>MALGREVISVNRLSIAFEAPMWAACRLVNPYIVVKVMLWLTTASSETDNNPHCVPMRNSSATGTGWRLASRFSRMPSATSRPTAPPNAPAQNGACQPFHCASSPPRVMAAICPMLVKKLMTPIALAASSGR</sequence>
<keyword evidence="2" id="KW-1185">Reference proteome</keyword>